<dbReference type="AlphaFoldDB" id="W4HRZ5"/>
<proteinExistence type="predicted"/>
<dbReference type="EMBL" id="AQQW01000001">
    <property type="protein sequence ID" value="ETW14795.1"/>
    <property type="molecule type" value="Genomic_DNA"/>
</dbReference>
<dbReference type="STRING" id="1379903.ATO8_02770"/>
<organism evidence="1 2">
    <name type="scientific">Roseivivax marinus</name>
    <dbReference type="NCBI Taxonomy" id="1379903"/>
    <lineage>
        <taxon>Bacteria</taxon>
        <taxon>Pseudomonadati</taxon>
        <taxon>Pseudomonadota</taxon>
        <taxon>Alphaproteobacteria</taxon>
        <taxon>Rhodobacterales</taxon>
        <taxon>Roseobacteraceae</taxon>
        <taxon>Roseivivax</taxon>
    </lineage>
</organism>
<sequence>MDLSAIPEEDRDDFRARLARLGVNPDALDDETIEVEAGKSLRLEMVGESPVSPMIFETRDLDTLRRWIGSPDKAVQSRRIQPFEGIIRAANIDIGGLAGAAAARTATRRRARTARSASATSGARLSEITKVDAGALKASVDRVKAEPQQARLSAIEVDTLRAAARTYIHGDVASVAEFKPAIESFFETFQVAVWLKTKIVVKRNSTLALGTGVHNLTAYEIIIESGGRIRSHGHLTVSATKVRRPALINPGLSLPNHVLTVNPLNRDPLFP</sequence>
<accession>W4HRZ5</accession>
<keyword evidence="2" id="KW-1185">Reference proteome</keyword>
<protein>
    <submittedName>
        <fullName evidence="1">Uncharacterized protein</fullName>
    </submittedName>
</protein>
<reference evidence="1 2" key="1">
    <citation type="journal article" date="2014" name="Antonie Van Leeuwenhoek">
        <title>Roseivivax atlanticus sp. nov., isolated from surface seawater of the Atlantic Ocean.</title>
        <authorList>
            <person name="Li G."/>
            <person name="Lai Q."/>
            <person name="Liu X."/>
            <person name="Sun F."/>
            <person name="Shao Z."/>
        </authorList>
    </citation>
    <scope>NUCLEOTIDE SEQUENCE [LARGE SCALE GENOMIC DNA]</scope>
    <source>
        <strain evidence="1 2">22II-s10s</strain>
    </source>
</reference>
<dbReference type="RefSeq" id="WP_043841754.1">
    <property type="nucleotide sequence ID" value="NZ_AQQW01000001.1"/>
</dbReference>
<name>W4HRZ5_9RHOB</name>
<gene>
    <name evidence="1" type="ORF">ATO8_02770</name>
</gene>
<evidence type="ECO:0000313" key="2">
    <source>
        <dbReference type="Proteomes" id="UP000019063"/>
    </source>
</evidence>
<evidence type="ECO:0000313" key="1">
    <source>
        <dbReference type="EMBL" id="ETW14795.1"/>
    </source>
</evidence>
<comment type="caution">
    <text evidence="1">The sequence shown here is derived from an EMBL/GenBank/DDBJ whole genome shotgun (WGS) entry which is preliminary data.</text>
</comment>
<dbReference type="Proteomes" id="UP000019063">
    <property type="component" value="Unassembled WGS sequence"/>
</dbReference>
<dbReference type="PATRIC" id="fig|1317118.6.peg.575"/>